<dbReference type="AlphaFoldDB" id="A0AAE1CR82"/>
<name>A0AAE1CR82_9GAST</name>
<dbReference type="Proteomes" id="UP001283361">
    <property type="component" value="Unassembled WGS sequence"/>
</dbReference>
<protein>
    <submittedName>
        <fullName evidence="1">Uncharacterized protein</fullName>
    </submittedName>
</protein>
<evidence type="ECO:0000313" key="2">
    <source>
        <dbReference type="Proteomes" id="UP001283361"/>
    </source>
</evidence>
<reference evidence="1" key="1">
    <citation type="journal article" date="2023" name="G3 (Bethesda)">
        <title>A reference genome for the long-term kleptoplast-retaining sea slug Elysia crispata morphotype clarki.</title>
        <authorList>
            <person name="Eastman K.E."/>
            <person name="Pendleton A.L."/>
            <person name="Shaikh M.A."/>
            <person name="Suttiyut T."/>
            <person name="Ogas R."/>
            <person name="Tomko P."/>
            <person name="Gavelis G."/>
            <person name="Widhalm J.R."/>
            <person name="Wisecaver J.H."/>
        </authorList>
    </citation>
    <scope>NUCLEOTIDE SEQUENCE</scope>
    <source>
        <strain evidence="1">ECLA1</strain>
    </source>
</reference>
<evidence type="ECO:0000313" key="1">
    <source>
        <dbReference type="EMBL" id="KAK3729112.1"/>
    </source>
</evidence>
<comment type="caution">
    <text evidence="1">The sequence shown here is derived from an EMBL/GenBank/DDBJ whole genome shotgun (WGS) entry which is preliminary data.</text>
</comment>
<proteinExistence type="predicted"/>
<accession>A0AAE1CR82</accession>
<keyword evidence="2" id="KW-1185">Reference proteome</keyword>
<dbReference type="EMBL" id="JAWDGP010007160">
    <property type="protein sequence ID" value="KAK3729112.1"/>
    <property type="molecule type" value="Genomic_DNA"/>
</dbReference>
<organism evidence="1 2">
    <name type="scientific">Elysia crispata</name>
    <name type="common">lettuce slug</name>
    <dbReference type="NCBI Taxonomy" id="231223"/>
    <lineage>
        <taxon>Eukaryota</taxon>
        <taxon>Metazoa</taxon>
        <taxon>Spiralia</taxon>
        <taxon>Lophotrochozoa</taxon>
        <taxon>Mollusca</taxon>
        <taxon>Gastropoda</taxon>
        <taxon>Heterobranchia</taxon>
        <taxon>Euthyneura</taxon>
        <taxon>Panpulmonata</taxon>
        <taxon>Sacoglossa</taxon>
        <taxon>Placobranchoidea</taxon>
        <taxon>Plakobranchidae</taxon>
        <taxon>Elysia</taxon>
    </lineage>
</organism>
<gene>
    <name evidence="1" type="ORF">RRG08_005484</name>
</gene>
<sequence length="70" mass="8211">MSYPNRATKLPLRQMRWADFDFTTIASRSQLALSESQLLIEVERHTKRFLVMLSLHKLETDSPHLKLIEA</sequence>